<evidence type="ECO:0000313" key="2">
    <source>
        <dbReference type="Proteomes" id="UP001209878"/>
    </source>
</evidence>
<organism evidence="1 2">
    <name type="scientific">Ridgeia piscesae</name>
    <name type="common">Tubeworm</name>
    <dbReference type="NCBI Taxonomy" id="27915"/>
    <lineage>
        <taxon>Eukaryota</taxon>
        <taxon>Metazoa</taxon>
        <taxon>Spiralia</taxon>
        <taxon>Lophotrochozoa</taxon>
        <taxon>Annelida</taxon>
        <taxon>Polychaeta</taxon>
        <taxon>Sedentaria</taxon>
        <taxon>Canalipalpata</taxon>
        <taxon>Sabellida</taxon>
        <taxon>Siboglinidae</taxon>
        <taxon>Ridgeia</taxon>
    </lineage>
</organism>
<gene>
    <name evidence="1" type="ORF">NP493_656g00018</name>
</gene>
<dbReference type="Proteomes" id="UP001209878">
    <property type="component" value="Unassembled WGS sequence"/>
</dbReference>
<keyword evidence="2" id="KW-1185">Reference proteome</keyword>
<name>A0AAD9KS84_RIDPI</name>
<evidence type="ECO:0000313" key="1">
    <source>
        <dbReference type="EMBL" id="KAK2176551.1"/>
    </source>
</evidence>
<protein>
    <submittedName>
        <fullName evidence="1">Uncharacterized protein</fullName>
    </submittedName>
</protein>
<sequence length="78" mass="8104">MAAVHRDASTLSEDTAVSAVMDSNWTVQIDAPVATGTSARPTMADAVMRVSINQEASGATVVTGLHSTPTDGRVKVQY</sequence>
<dbReference type="EMBL" id="JAODUO010000656">
    <property type="protein sequence ID" value="KAK2176551.1"/>
    <property type="molecule type" value="Genomic_DNA"/>
</dbReference>
<accession>A0AAD9KS84</accession>
<reference evidence="1" key="1">
    <citation type="journal article" date="2023" name="Mol. Biol. Evol.">
        <title>Third-Generation Sequencing Reveals the Adaptive Role of the Epigenome in Three Deep-Sea Polychaetes.</title>
        <authorList>
            <person name="Perez M."/>
            <person name="Aroh O."/>
            <person name="Sun Y."/>
            <person name="Lan Y."/>
            <person name="Juniper S.K."/>
            <person name="Young C.R."/>
            <person name="Angers B."/>
            <person name="Qian P.Y."/>
        </authorList>
    </citation>
    <scope>NUCLEOTIDE SEQUENCE</scope>
    <source>
        <strain evidence="1">R07B-5</strain>
    </source>
</reference>
<comment type="caution">
    <text evidence="1">The sequence shown here is derived from an EMBL/GenBank/DDBJ whole genome shotgun (WGS) entry which is preliminary data.</text>
</comment>
<proteinExistence type="predicted"/>
<dbReference type="AlphaFoldDB" id="A0AAD9KS84"/>